<comment type="caution">
    <text evidence="1">The sequence shown here is derived from an EMBL/GenBank/DDBJ whole genome shotgun (WGS) entry which is preliminary data.</text>
</comment>
<keyword evidence="2" id="KW-1185">Reference proteome</keyword>
<dbReference type="Proteomes" id="UP000033423">
    <property type="component" value="Unassembled WGS sequence"/>
</dbReference>
<dbReference type="EMBL" id="LACI01000580">
    <property type="protein sequence ID" value="KJU86462.1"/>
    <property type="molecule type" value="Genomic_DNA"/>
</dbReference>
<evidence type="ECO:0000313" key="1">
    <source>
        <dbReference type="EMBL" id="KJU86462.1"/>
    </source>
</evidence>
<gene>
    <name evidence="1" type="ORF">MBAV_001344</name>
</gene>
<reference evidence="1 2" key="1">
    <citation type="submission" date="2015-02" db="EMBL/GenBank/DDBJ databases">
        <title>Single-cell genomics of uncultivated deep-branching MTB reveals a conserved set of magnetosome genes.</title>
        <authorList>
            <person name="Kolinko S."/>
            <person name="Richter M."/>
            <person name="Glockner F.O."/>
            <person name="Brachmann A."/>
            <person name="Schuler D."/>
        </authorList>
    </citation>
    <scope>NUCLEOTIDE SEQUENCE [LARGE SCALE GENOMIC DNA]</scope>
    <source>
        <strain evidence="1">TM-1</strain>
    </source>
</reference>
<name>A0A0F3GX84_9BACT</name>
<protein>
    <submittedName>
        <fullName evidence="1">Uncharacterized protein</fullName>
    </submittedName>
</protein>
<evidence type="ECO:0000313" key="2">
    <source>
        <dbReference type="Proteomes" id="UP000033423"/>
    </source>
</evidence>
<accession>A0A0F3GX84</accession>
<dbReference type="AlphaFoldDB" id="A0A0F3GX84"/>
<sequence length="68" mass="8109">MLAYLELIFAFVENMERLPGEDYQTIVNDFMALIPKITEIEQFNVNVSTSVFWKLAQRYYAIRDRVFP</sequence>
<organism evidence="1 2">
    <name type="scientific">Candidatus Magnetobacterium bavaricum</name>
    <dbReference type="NCBI Taxonomy" id="29290"/>
    <lineage>
        <taxon>Bacteria</taxon>
        <taxon>Pseudomonadati</taxon>
        <taxon>Nitrospirota</taxon>
        <taxon>Thermodesulfovibrionia</taxon>
        <taxon>Thermodesulfovibrionales</taxon>
        <taxon>Candidatus Magnetobacteriaceae</taxon>
        <taxon>Candidatus Magnetobacterium</taxon>
    </lineage>
</organism>
<proteinExistence type="predicted"/>